<evidence type="ECO:0000256" key="1">
    <source>
        <dbReference type="SAM" id="MobiDB-lite"/>
    </source>
</evidence>
<name>A0A2P5BE24_TREOI</name>
<accession>A0A2P5BE24</accession>
<organism evidence="2 3">
    <name type="scientific">Trema orientale</name>
    <name type="common">Charcoal tree</name>
    <name type="synonym">Celtis orientalis</name>
    <dbReference type="NCBI Taxonomy" id="63057"/>
    <lineage>
        <taxon>Eukaryota</taxon>
        <taxon>Viridiplantae</taxon>
        <taxon>Streptophyta</taxon>
        <taxon>Embryophyta</taxon>
        <taxon>Tracheophyta</taxon>
        <taxon>Spermatophyta</taxon>
        <taxon>Magnoliopsida</taxon>
        <taxon>eudicotyledons</taxon>
        <taxon>Gunneridae</taxon>
        <taxon>Pentapetalae</taxon>
        <taxon>rosids</taxon>
        <taxon>fabids</taxon>
        <taxon>Rosales</taxon>
        <taxon>Cannabaceae</taxon>
        <taxon>Trema</taxon>
    </lineage>
</organism>
<evidence type="ECO:0000313" key="3">
    <source>
        <dbReference type="Proteomes" id="UP000237000"/>
    </source>
</evidence>
<dbReference type="InParanoid" id="A0A2P5BE24"/>
<feature type="region of interest" description="Disordered" evidence="1">
    <location>
        <begin position="1"/>
        <end position="22"/>
    </location>
</feature>
<evidence type="ECO:0000313" key="2">
    <source>
        <dbReference type="EMBL" id="PON47049.1"/>
    </source>
</evidence>
<dbReference type="AlphaFoldDB" id="A0A2P5BE24"/>
<comment type="caution">
    <text evidence="2">The sequence shown here is derived from an EMBL/GenBank/DDBJ whole genome shotgun (WGS) entry which is preliminary data.</text>
</comment>
<dbReference type="Proteomes" id="UP000237000">
    <property type="component" value="Unassembled WGS sequence"/>
</dbReference>
<feature type="non-terminal residue" evidence="2">
    <location>
        <position position="1"/>
    </location>
</feature>
<sequence length="80" mass="8730">RSGVGEWQAGAGGRPGRCWSGRHRGAELASGDFKQVGGKLELDKVEQSGGKLEVDDVDRSWVRVNEIKMSTTGRRDGMRD</sequence>
<keyword evidence="3" id="KW-1185">Reference proteome</keyword>
<gene>
    <name evidence="2" type="ORF">TorRG33x02_324370</name>
</gene>
<dbReference type="EMBL" id="JXTC01000542">
    <property type="protein sequence ID" value="PON47049.1"/>
    <property type="molecule type" value="Genomic_DNA"/>
</dbReference>
<proteinExistence type="predicted"/>
<protein>
    <submittedName>
        <fullName evidence="2">Uncharacterized protein</fullName>
    </submittedName>
</protein>
<reference evidence="3" key="1">
    <citation type="submission" date="2016-06" db="EMBL/GenBank/DDBJ databases">
        <title>Parallel loss of symbiosis genes in relatives of nitrogen-fixing non-legume Parasponia.</title>
        <authorList>
            <person name="Van Velzen R."/>
            <person name="Holmer R."/>
            <person name="Bu F."/>
            <person name="Rutten L."/>
            <person name="Van Zeijl A."/>
            <person name="Liu W."/>
            <person name="Santuari L."/>
            <person name="Cao Q."/>
            <person name="Sharma T."/>
            <person name="Shen D."/>
            <person name="Roswanjaya Y."/>
            <person name="Wardhani T."/>
            <person name="Kalhor M.S."/>
            <person name="Jansen J."/>
            <person name="Van den Hoogen J."/>
            <person name="Gungor B."/>
            <person name="Hartog M."/>
            <person name="Hontelez J."/>
            <person name="Verver J."/>
            <person name="Yang W.-C."/>
            <person name="Schijlen E."/>
            <person name="Repin R."/>
            <person name="Schilthuizen M."/>
            <person name="Schranz E."/>
            <person name="Heidstra R."/>
            <person name="Miyata K."/>
            <person name="Fedorova E."/>
            <person name="Kohlen W."/>
            <person name="Bisseling T."/>
            <person name="Smit S."/>
            <person name="Geurts R."/>
        </authorList>
    </citation>
    <scope>NUCLEOTIDE SEQUENCE [LARGE SCALE GENOMIC DNA]</scope>
    <source>
        <strain evidence="3">cv. RG33-2</strain>
    </source>
</reference>